<keyword evidence="6 8" id="KW-1133">Transmembrane helix</keyword>
<dbReference type="InterPro" id="IPR004761">
    <property type="entry name" value="Spore_GerAB"/>
</dbReference>
<feature type="transmembrane region" description="Helical" evidence="8">
    <location>
        <begin position="306"/>
        <end position="325"/>
    </location>
</feature>
<feature type="transmembrane region" description="Helical" evidence="8">
    <location>
        <begin position="145"/>
        <end position="167"/>
    </location>
</feature>
<dbReference type="NCBIfam" id="TIGR00912">
    <property type="entry name" value="2A0309"/>
    <property type="match status" value="1"/>
</dbReference>
<comment type="similarity">
    <text evidence="2">Belongs to the amino acid-polyamine-organocation (APC) superfamily. Spore germination protein (SGP) (TC 2.A.3.9) family.</text>
</comment>
<evidence type="ECO:0000256" key="6">
    <source>
        <dbReference type="ARBA" id="ARBA00022989"/>
    </source>
</evidence>
<evidence type="ECO:0000313" key="9">
    <source>
        <dbReference type="EMBL" id="WDV08236.1"/>
    </source>
</evidence>
<dbReference type="GO" id="GO:0009847">
    <property type="term" value="P:spore germination"/>
    <property type="evidence" value="ECO:0007669"/>
    <property type="project" value="InterPro"/>
</dbReference>
<feature type="transmembrane region" description="Helical" evidence="8">
    <location>
        <begin position="271"/>
        <end position="294"/>
    </location>
</feature>
<sequence>MKTLSTAKLKVLNRYHVIFLAQSIMIGTGILSLPQKMSSMGYTQWLVPIIFGITATLTLWPMVWLCSKYPTEHLFRINEILLGKIIGKAINLFFVLQFIVFSAGIISNYMHLIQSTALPEQTITLPVICLLLLLIYIVSGGIKSIARFCMMTFFITIPMVYFTRWAIEKGEFSHLLPLFNFNAKQFFDAFKDGYLSILGYELIMIYFPYIMDQKKAFRHSLIGIWISIFLCFFTTVVSVIYYSEWQLKNVEFSVLNLFKAGEFTFVERIDIIGITLWVFLILSSVTAYVWCAKIGIDSVFKKKKIYILYLIAAIIFVIVKMPFSREVQEKLFAASNYIGYMLIIWPVILMLVYAVRKKKVEQ</sequence>
<dbReference type="Gene3D" id="1.20.1740.10">
    <property type="entry name" value="Amino acid/polyamine transporter I"/>
    <property type="match status" value="1"/>
</dbReference>
<dbReference type="KEGG" id="liu:OU989_07050"/>
<feature type="transmembrane region" description="Helical" evidence="8">
    <location>
        <begin position="12"/>
        <end position="33"/>
    </location>
</feature>
<evidence type="ECO:0000256" key="3">
    <source>
        <dbReference type="ARBA" id="ARBA00022448"/>
    </source>
</evidence>
<evidence type="ECO:0000256" key="8">
    <source>
        <dbReference type="SAM" id="Phobius"/>
    </source>
</evidence>
<keyword evidence="7 8" id="KW-0472">Membrane</keyword>
<accession>A0AAJ5RLY4</accession>
<dbReference type="EMBL" id="CP113527">
    <property type="protein sequence ID" value="WDV08236.1"/>
    <property type="molecule type" value="Genomic_DNA"/>
</dbReference>
<proteinExistence type="inferred from homology"/>
<evidence type="ECO:0000256" key="5">
    <source>
        <dbReference type="ARBA" id="ARBA00022692"/>
    </source>
</evidence>
<protein>
    <submittedName>
        <fullName evidence="9">GerAB/ArcD/ProY family transporter</fullName>
    </submittedName>
</protein>
<reference evidence="9" key="1">
    <citation type="submission" date="2022-11" db="EMBL/GenBank/DDBJ databases">
        <title>Lysinibacillus irui.</title>
        <authorList>
            <person name="Akintayo S.O."/>
        </authorList>
    </citation>
    <scope>NUCLEOTIDE SEQUENCE</scope>
    <source>
        <strain evidence="9">IRB4-01</strain>
    </source>
</reference>
<feature type="transmembrane region" description="Helical" evidence="8">
    <location>
        <begin position="122"/>
        <end position="138"/>
    </location>
</feature>
<keyword evidence="3" id="KW-0813">Transport</keyword>
<keyword evidence="5 8" id="KW-0812">Transmembrane</keyword>
<dbReference type="PANTHER" id="PTHR34975:SF2">
    <property type="entry name" value="SPORE GERMINATION PROTEIN A2"/>
    <property type="match status" value="1"/>
</dbReference>
<evidence type="ECO:0000256" key="4">
    <source>
        <dbReference type="ARBA" id="ARBA00022544"/>
    </source>
</evidence>
<feature type="transmembrane region" description="Helical" evidence="8">
    <location>
        <begin position="45"/>
        <end position="65"/>
    </location>
</feature>
<dbReference type="AlphaFoldDB" id="A0AAJ5RLY4"/>
<feature type="transmembrane region" description="Helical" evidence="8">
    <location>
        <begin position="85"/>
        <end position="110"/>
    </location>
</feature>
<evidence type="ECO:0000313" key="10">
    <source>
        <dbReference type="Proteomes" id="UP001219585"/>
    </source>
</evidence>
<dbReference type="GO" id="GO:0016020">
    <property type="term" value="C:membrane"/>
    <property type="evidence" value="ECO:0007669"/>
    <property type="project" value="UniProtKB-SubCell"/>
</dbReference>
<organism evidence="9 10">
    <name type="scientific">Lysinibacillus irui</name>
    <dbReference type="NCBI Taxonomy" id="2998077"/>
    <lineage>
        <taxon>Bacteria</taxon>
        <taxon>Bacillati</taxon>
        <taxon>Bacillota</taxon>
        <taxon>Bacilli</taxon>
        <taxon>Bacillales</taxon>
        <taxon>Bacillaceae</taxon>
        <taxon>Lysinibacillus</taxon>
    </lineage>
</organism>
<dbReference type="Proteomes" id="UP001219585">
    <property type="component" value="Chromosome"/>
</dbReference>
<feature type="transmembrane region" description="Helical" evidence="8">
    <location>
        <begin position="222"/>
        <end position="242"/>
    </location>
</feature>
<dbReference type="PANTHER" id="PTHR34975">
    <property type="entry name" value="SPORE GERMINATION PROTEIN A2"/>
    <property type="match status" value="1"/>
</dbReference>
<dbReference type="Pfam" id="PF03845">
    <property type="entry name" value="Spore_permease"/>
    <property type="match status" value="1"/>
</dbReference>
<comment type="subcellular location">
    <subcellularLocation>
        <location evidence="1">Membrane</location>
        <topology evidence="1">Multi-pass membrane protein</topology>
    </subcellularLocation>
</comment>
<evidence type="ECO:0000256" key="2">
    <source>
        <dbReference type="ARBA" id="ARBA00007998"/>
    </source>
</evidence>
<name>A0AAJ5RLY4_9BACI</name>
<feature type="transmembrane region" description="Helical" evidence="8">
    <location>
        <begin position="193"/>
        <end position="210"/>
    </location>
</feature>
<keyword evidence="4" id="KW-0309">Germination</keyword>
<evidence type="ECO:0000256" key="1">
    <source>
        <dbReference type="ARBA" id="ARBA00004141"/>
    </source>
</evidence>
<feature type="transmembrane region" description="Helical" evidence="8">
    <location>
        <begin position="337"/>
        <end position="355"/>
    </location>
</feature>
<gene>
    <name evidence="9" type="ORF">OU989_07050</name>
</gene>
<evidence type="ECO:0000256" key="7">
    <source>
        <dbReference type="ARBA" id="ARBA00023136"/>
    </source>
</evidence>